<comment type="caution">
    <text evidence="2">The sequence shown here is derived from an EMBL/GenBank/DDBJ whole genome shotgun (WGS) entry which is preliminary data.</text>
</comment>
<accession>A0AAV4HV17</accession>
<dbReference type="Proteomes" id="UP000762676">
    <property type="component" value="Unassembled WGS sequence"/>
</dbReference>
<sequence length="102" mass="12009">MQRVWHGDKREENQDDSHWKGHKDACNNSGKCSARAGLEIFLPWAHDHGGCCHSERCTFVRVRIEKIRHKFWESKELLRRYRPSKCGATGDFPSPMDREENQ</sequence>
<evidence type="ECO:0000313" key="3">
    <source>
        <dbReference type="Proteomes" id="UP000762676"/>
    </source>
</evidence>
<dbReference type="EMBL" id="BMAT01005869">
    <property type="protein sequence ID" value="GFS01057.1"/>
    <property type="molecule type" value="Genomic_DNA"/>
</dbReference>
<name>A0AAV4HV17_9GAST</name>
<evidence type="ECO:0000256" key="1">
    <source>
        <dbReference type="SAM" id="MobiDB-lite"/>
    </source>
</evidence>
<keyword evidence="3" id="KW-1185">Reference proteome</keyword>
<dbReference type="AlphaFoldDB" id="A0AAV4HV17"/>
<gene>
    <name evidence="2" type="ORF">ElyMa_002828700</name>
</gene>
<organism evidence="2 3">
    <name type="scientific">Elysia marginata</name>
    <dbReference type="NCBI Taxonomy" id="1093978"/>
    <lineage>
        <taxon>Eukaryota</taxon>
        <taxon>Metazoa</taxon>
        <taxon>Spiralia</taxon>
        <taxon>Lophotrochozoa</taxon>
        <taxon>Mollusca</taxon>
        <taxon>Gastropoda</taxon>
        <taxon>Heterobranchia</taxon>
        <taxon>Euthyneura</taxon>
        <taxon>Panpulmonata</taxon>
        <taxon>Sacoglossa</taxon>
        <taxon>Placobranchoidea</taxon>
        <taxon>Plakobranchidae</taxon>
        <taxon>Elysia</taxon>
    </lineage>
</organism>
<reference evidence="2 3" key="1">
    <citation type="journal article" date="2021" name="Elife">
        <title>Chloroplast acquisition without the gene transfer in kleptoplastic sea slugs, Plakobranchus ocellatus.</title>
        <authorList>
            <person name="Maeda T."/>
            <person name="Takahashi S."/>
            <person name="Yoshida T."/>
            <person name="Shimamura S."/>
            <person name="Takaki Y."/>
            <person name="Nagai Y."/>
            <person name="Toyoda A."/>
            <person name="Suzuki Y."/>
            <person name="Arimoto A."/>
            <person name="Ishii H."/>
            <person name="Satoh N."/>
            <person name="Nishiyama T."/>
            <person name="Hasebe M."/>
            <person name="Maruyama T."/>
            <person name="Minagawa J."/>
            <person name="Obokata J."/>
            <person name="Shigenobu S."/>
        </authorList>
    </citation>
    <scope>NUCLEOTIDE SEQUENCE [LARGE SCALE GENOMIC DNA]</scope>
</reference>
<protein>
    <submittedName>
        <fullName evidence="2">Uncharacterized protein</fullName>
    </submittedName>
</protein>
<evidence type="ECO:0000313" key="2">
    <source>
        <dbReference type="EMBL" id="GFS01057.1"/>
    </source>
</evidence>
<proteinExistence type="predicted"/>
<feature type="region of interest" description="Disordered" evidence="1">
    <location>
        <begin position="1"/>
        <end position="23"/>
    </location>
</feature>